<evidence type="ECO:0000313" key="1">
    <source>
        <dbReference type="EMBL" id="MCM1990057.1"/>
    </source>
</evidence>
<dbReference type="RefSeq" id="WP_250859102.1">
    <property type="nucleotide sequence ID" value="NZ_JAGSOJ010000002.1"/>
</dbReference>
<dbReference type="AlphaFoldDB" id="A0A9J6P1Y1"/>
<reference evidence="1" key="1">
    <citation type="journal article" date="2021" name="mSystems">
        <title>Bacteria and Archaea Synergistically Convert Glycine Betaine to Biogenic Methane in the Formosa Cold Seep of the South China Sea.</title>
        <authorList>
            <person name="Li L."/>
            <person name="Zhang W."/>
            <person name="Zhang S."/>
            <person name="Song L."/>
            <person name="Sun Q."/>
            <person name="Zhang H."/>
            <person name="Xiang H."/>
            <person name="Dong X."/>
        </authorList>
    </citation>
    <scope>NUCLEOTIDE SEQUENCE</scope>
    <source>
        <strain evidence="1">ZWT</strain>
    </source>
</reference>
<gene>
    <name evidence="1" type="ORF">KDK92_09905</name>
</gene>
<name>A0A9J6P1Y1_9CLOT</name>
<proteinExistence type="predicted"/>
<accession>A0A9J6P1Y1</accession>
<dbReference type="GO" id="GO:0016853">
    <property type="term" value="F:isomerase activity"/>
    <property type="evidence" value="ECO:0007669"/>
    <property type="project" value="UniProtKB-KW"/>
</dbReference>
<organism evidence="1 2">
    <name type="scientific">Oceanirhabdus seepicola</name>
    <dbReference type="NCBI Taxonomy" id="2828781"/>
    <lineage>
        <taxon>Bacteria</taxon>
        <taxon>Bacillati</taxon>
        <taxon>Bacillota</taxon>
        <taxon>Clostridia</taxon>
        <taxon>Eubacteriales</taxon>
        <taxon>Clostridiaceae</taxon>
        <taxon>Oceanirhabdus</taxon>
    </lineage>
</organism>
<sequence length="95" mass="11765">MKLNYENVINTICHMKNIEREKLEEILKDRELKYLSLLILKKYNCLELEKIKGDFKINTKRTLKYNENKAEEKFLVNYNFREKYFHMDQEIIKKD</sequence>
<protein>
    <submittedName>
        <fullName evidence="1">Ribose-5-phosphate isomerase</fullName>
    </submittedName>
</protein>
<dbReference type="Proteomes" id="UP001056429">
    <property type="component" value="Unassembled WGS sequence"/>
</dbReference>
<reference evidence="1" key="2">
    <citation type="submission" date="2021-04" db="EMBL/GenBank/DDBJ databases">
        <authorList>
            <person name="Dong X."/>
        </authorList>
    </citation>
    <scope>NUCLEOTIDE SEQUENCE</scope>
    <source>
        <strain evidence="1">ZWT</strain>
    </source>
</reference>
<evidence type="ECO:0000313" key="2">
    <source>
        <dbReference type="Proteomes" id="UP001056429"/>
    </source>
</evidence>
<keyword evidence="2" id="KW-1185">Reference proteome</keyword>
<dbReference type="EMBL" id="JAGSOJ010000002">
    <property type="protein sequence ID" value="MCM1990057.1"/>
    <property type="molecule type" value="Genomic_DNA"/>
</dbReference>
<comment type="caution">
    <text evidence="1">The sequence shown here is derived from an EMBL/GenBank/DDBJ whole genome shotgun (WGS) entry which is preliminary data.</text>
</comment>
<keyword evidence="1" id="KW-0413">Isomerase</keyword>